<evidence type="ECO:0000313" key="3">
    <source>
        <dbReference type="Proteomes" id="UP001156690"/>
    </source>
</evidence>
<reference evidence="3" key="1">
    <citation type="journal article" date="2019" name="Int. J. Syst. Evol. Microbiol.">
        <title>The Global Catalogue of Microorganisms (GCM) 10K type strain sequencing project: providing services to taxonomists for standard genome sequencing and annotation.</title>
        <authorList>
            <consortium name="The Broad Institute Genomics Platform"/>
            <consortium name="The Broad Institute Genome Sequencing Center for Infectious Disease"/>
            <person name="Wu L."/>
            <person name="Ma J."/>
        </authorList>
    </citation>
    <scope>NUCLEOTIDE SEQUENCE [LARGE SCALE GENOMIC DNA]</scope>
    <source>
        <strain evidence="3">NBRC 15640</strain>
    </source>
</reference>
<accession>A0AAV5NL77</accession>
<dbReference type="AlphaFoldDB" id="A0AAV5NL77"/>
<dbReference type="Proteomes" id="UP001156690">
    <property type="component" value="Unassembled WGS sequence"/>
</dbReference>
<comment type="caution">
    <text evidence="2">The sequence shown here is derived from an EMBL/GenBank/DDBJ whole genome shotgun (WGS) entry which is preliminary data.</text>
</comment>
<keyword evidence="3" id="KW-1185">Reference proteome</keyword>
<dbReference type="EMBL" id="BSNX01000001">
    <property type="protein sequence ID" value="GLQ70801.1"/>
    <property type="molecule type" value="Genomic_DNA"/>
</dbReference>
<proteinExistence type="predicted"/>
<protein>
    <submittedName>
        <fullName evidence="2">Uncharacterized protein</fullName>
    </submittedName>
</protein>
<sequence length="72" mass="7958">MTNIKPRMLAYFLSIFAIAMLQLLLSAGASASVFPIEVTGEENGKRLTGRYLLWHDPSGKADIKDAIQSFEN</sequence>
<evidence type="ECO:0000313" key="2">
    <source>
        <dbReference type="EMBL" id="GLQ70801.1"/>
    </source>
</evidence>
<evidence type="ECO:0000256" key="1">
    <source>
        <dbReference type="SAM" id="SignalP"/>
    </source>
</evidence>
<name>A0AAV5NL77_9VIBR</name>
<feature type="signal peptide" evidence="1">
    <location>
        <begin position="1"/>
        <end position="31"/>
    </location>
</feature>
<keyword evidence="1" id="KW-0732">Signal</keyword>
<feature type="chain" id="PRO_5044000177" evidence="1">
    <location>
        <begin position="32"/>
        <end position="72"/>
    </location>
</feature>
<organism evidence="2 3">
    <name type="scientific">Vibrio penaeicida</name>
    <dbReference type="NCBI Taxonomy" id="104609"/>
    <lineage>
        <taxon>Bacteria</taxon>
        <taxon>Pseudomonadati</taxon>
        <taxon>Pseudomonadota</taxon>
        <taxon>Gammaproteobacteria</taxon>
        <taxon>Vibrionales</taxon>
        <taxon>Vibrionaceae</taxon>
        <taxon>Vibrio</taxon>
    </lineage>
</organism>
<gene>
    <name evidence="2" type="ORF">GCM10007932_01610</name>
</gene>